<evidence type="ECO:0000259" key="5">
    <source>
        <dbReference type="SMART" id="SM00968"/>
    </source>
</evidence>
<evidence type="ECO:0000256" key="1">
    <source>
        <dbReference type="ARBA" id="ARBA00022741"/>
    </source>
</evidence>
<keyword evidence="4" id="KW-0175">Coiled coil</keyword>
<dbReference type="GO" id="GO:0007076">
    <property type="term" value="P:mitotic chromosome condensation"/>
    <property type="evidence" value="ECO:0007669"/>
    <property type="project" value="TreeGrafter"/>
</dbReference>
<dbReference type="GO" id="GO:0005524">
    <property type="term" value="F:ATP binding"/>
    <property type="evidence" value="ECO:0007669"/>
    <property type="project" value="UniProtKB-KW"/>
</dbReference>
<dbReference type="SMART" id="SM00968">
    <property type="entry name" value="SMC_hinge"/>
    <property type="match status" value="1"/>
</dbReference>
<name>A0A7R8VUK9_TIMDO</name>
<gene>
    <name evidence="6" type="ORF">TDIB3V08_LOCUS10622</name>
</gene>
<dbReference type="EMBL" id="OA572425">
    <property type="protein sequence ID" value="CAD7204464.1"/>
    <property type="molecule type" value="Genomic_DNA"/>
</dbReference>
<accession>A0A7R8VUK9</accession>
<sequence>MQTARARLVMVKKEEAEVGAELQNCCRQVEEARSSMRATKSQGAVVDFLMAEKQSGRLPGIFGRLGDLGAIDQRYDVAVSTACGALDNIVVDTVTTAEHCIECLRRNDVGRATFIALEKQERWRQYCNQKIKTPENVPRLFDLIQVQDEQLKTAFYFALRDTLVAQDLEQATRIAYGAERHRVVTLGGELIELSGAVCSGEIVTDGSENMDCGGRGPVTRGGGWRGRCKCGGEIQGPTEHWGTTNVPCRGGGNRVLKGKMGQRVVSRNVSCWAGTMSGGGNRVLKGKMGQRVVSQSPASVKEIERMERRIETLQQRHQELQQEHTALEERISTLAPQLQRMNTDLNKFTIDLQTQEAHEPVLREQLKKQKEKVLAAAPDPVQLNNKKANVDKARKSYESAAAAAEEVDKEVQKLHKQIMEITEGRMKAAQKKLDVVNKKIDKTRQDATRLKVAIKTADR</sequence>
<feature type="coiled-coil region" evidence="4">
    <location>
        <begin position="303"/>
        <end position="330"/>
    </location>
</feature>
<dbReference type="InterPro" id="IPR010935">
    <property type="entry name" value="SMC_hinge"/>
</dbReference>
<dbReference type="GO" id="GO:0000796">
    <property type="term" value="C:condensin complex"/>
    <property type="evidence" value="ECO:0007669"/>
    <property type="project" value="TreeGrafter"/>
</dbReference>
<dbReference type="PANTHER" id="PTHR18937">
    <property type="entry name" value="STRUCTURAL MAINTENANCE OF CHROMOSOMES SMC FAMILY MEMBER"/>
    <property type="match status" value="1"/>
</dbReference>
<keyword evidence="1" id="KW-0547">Nucleotide-binding</keyword>
<proteinExistence type="predicted"/>
<dbReference type="Gene3D" id="1.20.1060.20">
    <property type="match status" value="1"/>
</dbReference>
<protein>
    <recommendedName>
        <fullName evidence="5">SMC hinge domain-containing protein</fullName>
    </recommendedName>
</protein>
<evidence type="ECO:0000256" key="2">
    <source>
        <dbReference type="ARBA" id="ARBA00022840"/>
    </source>
</evidence>
<dbReference type="SUPFAM" id="SSF75553">
    <property type="entry name" value="Smc hinge domain"/>
    <property type="match status" value="1"/>
</dbReference>
<dbReference type="PANTHER" id="PTHR18937:SF172">
    <property type="entry name" value="STRUCTURAL MAINTENANCE OF CHROMOSOMES PROTEIN"/>
    <property type="match status" value="1"/>
</dbReference>
<keyword evidence="3" id="KW-0539">Nucleus</keyword>
<dbReference type="InterPro" id="IPR036277">
    <property type="entry name" value="SMC_hinge_sf"/>
</dbReference>
<dbReference type="Pfam" id="PF06470">
    <property type="entry name" value="SMC_hinge"/>
    <property type="match status" value="1"/>
</dbReference>
<evidence type="ECO:0000256" key="3">
    <source>
        <dbReference type="ARBA" id="ARBA00023242"/>
    </source>
</evidence>
<dbReference type="Gene3D" id="3.30.70.1620">
    <property type="match status" value="1"/>
</dbReference>
<dbReference type="AlphaFoldDB" id="A0A7R8VUK9"/>
<reference evidence="6" key="1">
    <citation type="submission" date="2020-11" db="EMBL/GenBank/DDBJ databases">
        <authorList>
            <person name="Tran Van P."/>
        </authorList>
    </citation>
    <scope>NUCLEOTIDE SEQUENCE</scope>
</reference>
<feature type="domain" description="SMC hinge" evidence="5">
    <location>
        <begin position="59"/>
        <end position="175"/>
    </location>
</feature>
<organism evidence="6">
    <name type="scientific">Timema douglasi</name>
    <name type="common">Walking stick</name>
    <dbReference type="NCBI Taxonomy" id="61478"/>
    <lineage>
        <taxon>Eukaryota</taxon>
        <taxon>Metazoa</taxon>
        <taxon>Ecdysozoa</taxon>
        <taxon>Arthropoda</taxon>
        <taxon>Hexapoda</taxon>
        <taxon>Insecta</taxon>
        <taxon>Pterygota</taxon>
        <taxon>Neoptera</taxon>
        <taxon>Polyneoptera</taxon>
        <taxon>Phasmatodea</taxon>
        <taxon>Timematodea</taxon>
        <taxon>Timematoidea</taxon>
        <taxon>Timematidae</taxon>
        <taxon>Timema</taxon>
    </lineage>
</organism>
<feature type="coiled-coil region" evidence="4">
    <location>
        <begin position="383"/>
        <end position="446"/>
    </location>
</feature>
<evidence type="ECO:0000313" key="6">
    <source>
        <dbReference type="EMBL" id="CAD7204464.1"/>
    </source>
</evidence>
<keyword evidence="2" id="KW-0067">ATP-binding</keyword>
<evidence type="ECO:0000256" key="4">
    <source>
        <dbReference type="SAM" id="Coils"/>
    </source>
</evidence>